<dbReference type="PANTHER" id="PTHR46268:SF6">
    <property type="entry name" value="UNIVERSAL STRESS PROTEIN UP12"/>
    <property type="match status" value="1"/>
</dbReference>
<protein>
    <submittedName>
        <fullName evidence="3">Universal stress protein</fullName>
    </submittedName>
</protein>
<dbReference type="CDD" id="cd00293">
    <property type="entry name" value="USP-like"/>
    <property type="match status" value="1"/>
</dbReference>
<dbReference type="InterPro" id="IPR014729">
    <property type="entry name" value="Rossmann-like_a/b/a_fold"/>
</dbReference>
<dbReference type="EMBL" id="JBHSKT010000002">
    <property type="protein sequence ID" value="MFC5269790.1"/>
    <property type="molecule type" value="Genomic_DNA"/>
</dbReference>
<organism evidence="3 4">
    <name type="scientific">Adhaeribacter terreus</name>
    <dbReference type="NCBI Taxonomy" id="529703"/>
    <lineage>
        <taxon>Bacteria</taxon>
        <taxon>Pseudomonadati</taxon>
        <taxon>Bacteroidota</taxon>
        <taxon>Cytophagia</taxon>
        <taxon>Cytophagales</taxon>
        <taxon>Hymenobacteraceae</taxon>
        <taxon>Adhaeribacter</taxon>
    </lineage>
</organism>
<evidence type="ECO:0000313" key="3">
    <source>
        <dbReference type="EMBL" id="MFC5269790.1"/>
    </source>
</evidence>
<feature type="domain" description="UspA" evidence="2">
    <location>
        <begin position="1"/>
        <end position="137"/>
    </location>
</feature>
<proteinExistence type="inferred from homology"/>
<sequence>MKNILVSTDFSQPAYTAAVFAAELARQTKARLVLFHAYHPGILLEEETIWADPDLLEREVQEKMDQLARELHLKFGLSVTRVLKPGFAVDEMLALAKKVKADLLVIGTEGAGKRIKSGPGKICAEVLKKAGMPVICLPPETTFAQFQTWLPDTEKVKTLGNEAGISIFKSTNSLTEDLARTA</sequence>
<accession>A0ABW0E9R5</accession>
<evidence type="ECO:0000313" key="4">
    <source>
        <dbReference type="Proteomes" id="UP001596161"/>
    </source>
</evidence>
<reference evidence="4" key="1">
    <citation type="journal article" date="2019" name="Int. J. Syst. Evol. Microbiol.">
        <title>The Global Catalogue of Microorganisms (GCM) 10K type strain sequencing project: providing services to taxonomists for standard genome sequencing and annotation.</title>
        <authorList>
            <consortium name="The Broad Institute Genomics Platform"/>
            <consortium name="The Broad Institute Genome Sequencing Center for Infectious Disease"/>
            <person name="Wu L."/>
            <person name="Ma J."/>
        </authorList>
    </citation>
    <scope>NUCLEOTIDE SEQUENCE [LARGE SCALE GENOMIC DNA]</scope>
    <source>
        <strain evidence="4">KACC 12602</strain>
    </source>
</reference>
<dbReference type="Pfam" id="PF00582">
    <property type="entry name" value="Usp"/>
    <property type="match status" value="1"/>
</dbReference>
<dbReference type="PRINTS" id="PR01438">
    <property type="entry name" value="UNVRSLSTRESS"/>
</dbReference>
<dbReference type="Proteomes" id="UP001596161">
    <property type="component" value="Unassembled WGS sequence"/>
</dbReference>
<dbReference type="Gene3D" id="3.40.50.620">
    <property type="entry name" value="HUPs"/>
    <property type="match status" value="1"/>
</dbReference>
<gene>
    <name evidence="3" type="ORF">ACFPIB_04150</name>
</gene>
<dbReference type="InterPro" id="IPR006015">
    <property type="entry name" value="Universal_stress_UspA"/>
</dbReference>
<comment type="caution">
    <text evidence="3">The sequence shown here is derived from an EMBL/GenBank/DDBJ whole genome shotgun (WGS) entry which is preliminary data.</text>
</comment>
<dbReference type="PANTHER" id="PTHR46268">
    <property type="entry name" value="STRESS RESPONSE PROTEIN NHAX"/>
    <property type="match status" value="1"/>
</dbReference>
<name>A0ABW0E9R5_9BACT</name>
<dbReference type="InterPro" id="IPR006016">
    <property type="entry name" value="UspA"/>
</dbReference>
<dbReference type="SUPFAM" id="SSF52402">
    <property type="entry name" value="Adenine nucleotide alpha hydrolases-like"/>
    <property type="match status" value="1"/>
</dbReference>
<keyword evidence="4" id="KW-1185">Reference proteome</keyword>
<evidence type="ECO:0000256" key="1">
    <source>
        <dbReference type="ARBA" id="ARBA00008791"/>
    </source>
</evidence>
<dbReference type="RefSeq" id="WP_378016170.1">
    <property type="nucleotide sequence ID" value="NZ_JBHSKT010000002.1"/>
</dbReference>
<comment type="similarity">
    <text evidence="1">Belongs to the universal stress protein A family.</text>
</comment>
<evidence type="ECO:0000259" key="2">
    <source>
        <dbReference type="Pfam" id="PF00582"/>
    </source>
</evidence>